<dbReference type="PATRIC" id="fig|421052.3.peg.1571"/>
<proteinExistence type="predicted"/>
<dbReference type="AlphaFoldDB" id="S3N3C8"/>
<dbReference type="RefSeq" id="WP_016656022.1">
    <property type="nucleotide sequence ID" value="NZ_KE340353.1"/>
</dbReference>
<comment type="caution">
    <text evidence="1">The sequence shown here is derived from an EMBL/GenBank/DDBJ whole genome shotgun (WGS) entry which is preliminary data.</text>
</comment>
<protein>
    <submittedName>
        <fullName evidence="1">Uncharacterized protein</fullName>
    </submittedName>
</protein>
<gene>
    <name evidence="1" type="ORF">F945_01614</name>
</gene>
<evidence type="ECO:0000313" key="1">
    <source>
        <dbReference type="EMBL" id="EPF74247.1"/>
    </source>
</evidence>
<name>S3N3C8_9GAMM</name>
<dbReference type="Proteomes" id="UP000014568">
    <property type="component" value="Unassembled WGS sequence"/>
</dbReference>
<sequence length="42" mass="5147">MFRTWWVLSVMTSIYRETERFLVNDLIQRSEYNNVGLLSSYQ</sequence>
<accession>S3N3C8</accession>
<evidence type="ECO:0000313" key="2">
    <source>
        <dbReference type="Proteomes" id="UP000014568"/>
    </source>
</evidence>
<keyword evidence="2" id="KW-1185">Reference proteome</keyword>
<dbReference type="HOGENOM" id="CLU_3245881_0_0_6"/>
<reference evidence="1 2" key="1">
    <citation type="submission" date="2013-06" db="EMBL/GenBank/DDBJ databases">
        <title>The Genome Sequence of Acinetobacter rudis CIP 110305.</title>
        <authorList>
            <consortium name="The Broad Institute Genome Sequencing Platform"/>
            <consortium name="The Broad Institute Genome Sequencing Center for Infectious Disease"/>
            <person name="Cerqueira G."/>
            <person name="Feldgarden M."/>
            <person name="Courvalin P."/>
            <person name="Perichon B."/>
            <person name="Grillot-Courvalin C."/>
            <person name="Clermont D."/>
            <person name="Rocha E."/>
            <person name="Yoon E.-J."/>
            <person name="Nemec A."/>
            <person name="Young S.K."/>
            <person name="Zeng Q."/>
            <person name="Gargeya S."/>
            <person name="Fitzgerald M."/>
            <person name="Abouelleil A."/>
            <person name="Alvarado L."/>
            <person name="Berlin A.M."/>
            <person name="Chapman S.B."/>
            <person name="Dewar J."/>
            <person name="Goldberg J."/>
            <person name="Griggs A."/>
            <person name="Gujja S."/>
            <person name="Hansen M."/>
            <person name="Howarth C."/>
            <person name="Imamovic A."/>
            <person name="Larimer J."/>
            <person name="McCowan C."/>
            <person name="Murphy C."/>
            <person name="Pearson M."/>
            <person name="Priest M."/>
            <person name="Roberts A."/>
            <person name="Saif S."/>
            <person name="Shea T."/>
            <person name="Sykes S."/>
            <person name="Wortman J."/>
            <person name="Nusbaum C."/>
            <person name="Birren B."/>
        </authorList>
    </citation>
    <scope>NUCLEOTIDE SEQUENCE [LARGE SCALE GENOMIC DNA]</scope>
    <source>
        <strain evidence="1 2">CIP 110305</strain>
    </source>
</reference>
<organism evidence="1 2">
    <name type="scientific">Acinetobacter rudis CIP 110305</name>
    <dbReference type="NCBI Taxonomy" id="421052"/>
    <lineage>
        <taxon>Bacteria</taxon>
        <taxon>Pseudomonadati</taxon>
        <taxon>Pseudomonadota</taxon>
        <taxon>Gammaproteobacteria</taxon>
        <taxon>Moraxellales</taxon>
        <taxon>Moraxellaceae</taxon>
        <taxon>Acinetobacter</taxon>
    </lineage>
</organism>
<dbReference type="EMBL" id="ATGI01000021">
    <property type="protein sequence ID" value="EPF74247.1"/>
    <property type="molecule type" value="Genomic_DNA"/>
</dbReference>